<dbReference type="RefSeq" id="XP_013205987.2">
    <property type="nucleotide sequence ID" value="XM_013350533.2"/>
</dbReference>
<dbReference type="Pfam" id="PF26579">
    <property type="entry name" value="Ig_CFAP47"/>
    <property type="match status" value="1"/>
</dbReference>
<proteinExistence type="predicted"/>
<keyword evidence="2" id="KW-1185">Reference proteome</keyword>
<dbReference type="Proteomes" id="UP000694915">
    <property type="component" value="Chromosome X"/>
</dbReference>
<dbReference type="InterPro" id="IPR058952">
    <property type="entry name" value="Ig_CFAP47"/>
</dbReference>
<sequence length="512" mass="58574">MKNSNPENFVTDINKKTPLVLLPRSTTEISVYFHPSGLGRDGHETCINFYCTQFKEWKFHLFGVGLFPKPIDAQRITTILGLQASAMIHFKNPTREAVSIDLILTNKEEPKNLVIDNCWNSFLHENSAFRFSSMRRTHGIVVPPKGSLDIPLLFIPTTMTLYKTMVIVKVKRANKKNWLIDNFDELSLEAKSCIGVDCGEIQAIHWMYPIIGLPQAPPPKSSAVIKCQANKRVEEKVEVTMIGNFYGHHPSHDKIDFVVFPKRNSINSIYEEVEVTPKKREFEYEIEFETEELKSSLESSVTLYLYSKHFNAKQQIISLIFNVIFTPKKPCRTHIILKVECITDGIWKFPITLIATEPEVEDVIDIQGIGLFKTAVTEFRLTSQTRYYESFTAYFLPGGDRDFFVNPQSGELPPFYTKGILIVVGFKPKMYSKKYQATLVIQTDEMYWLYEINGLPPLPKSMAHVKAKIDANNKTYDSMPPIRHNFIRENAKLRSTAVSSTIKGAPLVKKQK</sequence>
<gene>
    <name evidence="3" type="primary">LOC106144084</name>
</gene>
<name>A0ABM1APR7_MICOH</name>
<dbReference type="GeneID" id="106144084"/>
<dbReference type="PANTHER" id="PTHR45912">
    <property type="entry name" value="CILIA- AND FLAGELLA-ASSOCIATED PROTEIN 47"/>
    <property type="match status" value="1"/>
</dbReference>
<protein>
    <submittedName>
        <fullName evidence="3">Cilia- and flagella-associated protein 47-like</fullName>
    </submittedName>
</protein>
<evidence type="ECO:0000313" key="2">
    <source>
        <dbReference type="Proteomes" id="UP000694915"/>
    </source>
</evidence>
<accession>A0ABM1APR7</accession>
<organism evidence="2 3">
    <name type="scientific">Microtus ochrogaster</name>
    <name type="common">Prairie vole</name>
    <dbReference type="NCBI Taxonomy" id="79684"/>
    <lineage>
        <taxon>Eukaryota</taxon>
        <taxon>Metazoa</taxon>
        <taxon>Chordata</taxon>
        <taxon>Craniata</taxon>
        <taxon>Vertebrata</taxon>
        <taxon>Euteleostomi</taxon>
        <taxon>Mammalia</taxon>
        <taxon>Eutheria</taxon>
        <taxon>Euarchontoglires</taxon>
        <taxon>Glires</taxon>
        <taxon>Rodentia</taxon>
        <taxon>Myomorpha</taxon>
        <taxon>Muroidea</taxon>
        <taxon>Cricetidae</taxon>
        <taxon>Arvicolinae</taxon>
        <taxon>Microtus</taxon>
    </lineage>
</organism>
<dbReference type="PANTHER" id="PTHR45912:SF3">
    <property type="entry name" value="CILIA- AND FLAGELLA-ASSOCIATED PROTEIN 47"/>
    <property type="match status" value="1"/>
</dbReference>
<reference evidence="3" key="1">
    <citation type="submission" date="2025-08" db="UniProtKB">
        <authorList>
            <consortium name="RefSeq"/>
        </authorList>
    </citation>
    <scope>IDENTIFICATION</scope>
</reference>
<evidence type="ECO:0000259" key="1">
    <source>
        <dbReference type="Pfam" id="PF26579"/>
    </source>
</evidence>
<evidence type="ECO:0000313" key="3">
    <source>
        <dbReference type="RefSeq" id="XP_013205987.2"/>
    </source>
</evidence>
<feature type="domain" description="CFAP47-like immunoglobulin-like" evidence="1">
    <location>
        <begin position="215"/>
        <end position="356"/>
    </location>
</feature>